<reference evidence="1" key="1">
    <citation type="submission" date="2022-08" db="EMBL/GenBank/DDBJ databases">
        <title>Genome Sequence of the sulphate-reducing bacterium, Pseudodesulfovibrio portus JCM14722.</title>
        <authorList>
            <person name="Kondo R."/>
            <person name="Kataoka T."/>
        </authorList>
    </citation>
    <scope>NUCLEOTIDE SEQUENCE</scope>
    <source>
        <strain evidence="1">JCM 14722</strain>
    </source>
</reference>
<evidence type="ECO:0008006" key="3">
    <source>
        <dbReference type="Google" id="ProtNLM"/>
    </source>
</evidence>
<accession>A0ABN6RZ26</accession>
<evidence type="ECO:0000313" key="2">
    <source>
        <dbReference type="Proteomes" id="UP001061361"/>
    </source>
</evidence>
<proteinExistence type="predicted"/>
<dbReference type="EMBL" id="AP026708">
    <property type="protein sequence ID" value="BDQ35023.1"/>
    <property type="molecule type" value="Genomic_DNA"/>
</dbReference>
<protein>
    <recommendedName>
        <fullName evidence="3">DUF2283 domain-containing protein</fullName>
    </recommendedName>
</protein>
<organism evidence="1 2">
    <name type="scientific">Pseudodesulfovibrio portus</name>
    <dbReference type="NCBI Taxonomy" id="231439"/>
    <lineage>
        <taxon>Bacteria</taxon>
        <taxon>Pseudomonadati</taxon>
        <taxon>Thermodesulfobacteriota</taxon>
        <taxon>Desulfovibrionia</taxon>
        <taxon>Desulfovibrionales</taxon>
        <taxon>Desulfovibrionaceae</taxon>
    </lineage>
</organism>
<sequence length="62" mass="6813">MGSTKVFEPATAILPQGCAFSVERIEDEVIGLLDIRFVSEMEEAVTITLDLEPREEDALAES</sequence>
<name>A0ABN6RZ26_9BACT</name>
<dbReference type="RefSeq" id="WP_264981914.1">
    <property type="nucleotide sequence ID" value="NZ_AP026708.1"/>
</dbReference>
<evidence type="ECO:0000313" key="1">
    <source>
        <dbReference type="EMBL" id="BDQ35023.1"/>
    </source>
</evidence>
<keyword evidence="2" id="KW-1185">Reference proteome</keyword>
<gene>
    <name evidence="1" type="ORF">JCM14722_25650</name>
</gene>
<dbReference type="Proteomes" id="UP001061361">
    <property type="component" value="Chromosome"/>
</dbReference>